<dbReference type="RefSeq" id="WP_345250614.1">
    <property type="nucleotide sequence ID" value="NZ_BAABFO010000014.1"/>
</dbReference>
<dbReference type="PANTHER" id="PTHR21192:SF2">
    <property type="entry name" value="NADH DEHYDROGENASE [UBIQUINONE] 1 ALPHA SUBCOMPLEX ASSEMBLY FACTOR 3"/>
    <property type="match status" value="1"/>
</dbReference>
<dbReference type="InterPro" id="IPR007523">
    <property type="entry name" value="NDUFAF3/AAMDC"/>
</dbReference>
<sequence>MKLHSDTSSSALNTITAYGDGYIEVNRVRYDSALAFGPEGSVAVWPVDRVEDIDAAALEQAAGLGAEPPEVLLIGTGARQRFLPAALLRPLLRAGVGVEMMDSQAAARTYNILMSEGRRVVIALLLD</sequence>
<dbReference type="InterPro" id="IPR036748">
    <property type="entry name" value="MTH938-like_sf"/>
</dbReference>
<keyword evidence="2" id="KW-1185">Reference proteome</keyword>
<reference evidence="2" key="1">
    <citation type="journal article" date="2019" name="Int. J. Syst. Evol. Microbiol.">
        <title>The Global Catalogue of Microorganisms (GCM) 10K type strain sequencing project: providing services to taxonomists for standard genome sequencing and annotation.</title>
        <authorList>
            <consortium name="The Broad Institute Genomics Platform"/>
            <consortium name="The Broad Institute Genome Sequencing Center for Infectious Disease"/>
            <person name="Wu L."/>
            <person name="Ma J."/>
        </authorList>
    </citation>
    <scope>NUCLEOTIDE SEQUENCE [LARGE SCALE GENOMIC DNA]</scope>
    <source>
        <strain evidence="2">JCM 17666</strain>
    </source>
</reference>
<name>A0ABP8H8Y9_9BURK</name>
<evidence type="ECO:0000313" key="1">
    <source>
        <dbReference type="EMBL" id="GAA4335762.1"/>
    </source>
</evidence>
<dbReference type="EMBL" id="BAABFO010000014">
    <property type="protein sequence ID" value="GAA4335762.1"/>
    <property type="molecule type" value="Genomic_DNA"/>
</dbReference>
<evidence type="ECO:0000313" key="2">
    <source>
        <dbReference type="Proteomes" id="UP001501671"/>
    </source>
</evidence>
<dbReference type="Pfam" id="PF04430">
    <property type="entry name" value="DUF498"/>
    <property type="match status" value="1"/>
</dbReference>
<dbReference type="Proteomes" id="UP001501671">
    <property type="component" value="Unassembled WGS sequence"/>
</dbReference>
<dbReference type="CDD" id="cd05560">
    <property type="entry name" value="Xcc1710_like"/>
    <property type="match status" value="1"/>
</dbReference>
<dbReference type="PANTHER" id="PTHR21192">
    <property type="entry name" value="NUCLEAR PROTEIN E3-3"/>
    <property type="match status" value="1"/>
</dbReference>
<dbReference type="SUPFAM" id="SSF64076">
    <property type="entry name" value="MTH938-like"/>
    <property type="match status" value="1"/>
</dbReference>
<gene>
    <name evidence="1" type="ORF">GCM10023144_29420</name>
</gene>
<comment type="caution">
    <text evidence="1">The sequence shown here is derived from an EMBL/GenBank/DDBJ whole genome shotgun (WGS) entry which is preliminary data.</text>
</comment>
<proteinExistence type="predicted"/>
<accession>A0ABP8H8Y9</accession>
<organism evidence="1 2">
    <name type="scientific">Pigmentiphaga soli</name>
    <dbReference type="NCBI Taxonomy" id="1007095"/>
    <lineage>
        <taxon>Bacteria</taxon>
        <taxon>Pseudomonadati</taxon>
        <taxon>Pseudomonadota</taxon>
        <taxon>Betaproteobacteria</taxon>
        <taxon>Burkholderiales</taxon>
        <taxon>Alcaligenaceae</taxon>
        <taxon>Pigmentiphaga</taxon>
    </lineage>
</organism>
<dbReference type="Gene3D" id="3.40.1230.10">
    <property type="entry name" value="MTH938-like"/>
    <property type="match status" value="1"/>
</dbReference>
<protein>
    <submittedName>
        <fullName evidence="1">Mth938-like domain-containing protein</fullName>
    </submittedName>
</protein>